<evidence type="ECO:0000313" key="8">
    <source>
        <dbReference type="Proteomes" id="UP000275078"/>
    </source>
</evidence>
<dbReference type="STRING" id="1160509.A0A3N4IQU4"/>
<keyword evidence="5" id="KW-0732">Signal</keyword>
<sequence>MRLSLFFLSLLPLASATIQIVSGGSWTTTQGEHIQAHGGSIVNHNGAFYLIGENKFNGSPFQSIRCYKSNDLVNWSFEGTLLQKGNNGNSANGAGTDLGESRVVERPKVIYNDQTRKWVMYLHIDSSNYGEAKVGVATADSICGQYQYRGSFRPLGFESRDMGLYKDTDGKGYLLTEDRKNGLRINRLSDDFLSVVSNVYTWKEKYESPTIAKKDGVYYMFASQLTGWDTNDNKVSTATSLSGPWSSWANFAPSGSKTHNSQCTYVLQVGGFYMYMGDRWVPKNLMSSTYVWLPLTLDAGSRKATLPWYYNWTPSVSASSNSGNWAVAPSDNSYEAESGSSERASSTKVVSCSDCSGDKAVGNVGGSSNGYVQINNVQSNTSGRTTIRCRYLNGDKSTRYLNVSVNGGQTQKVAVIPSADGNTTGIFTFTANLNAGNGNRIRFEGVNGGWGPDLDRCLVPTQ</sequence>
<organism evidence="7 8">
    <name type="scientific">Ascobolus immersus RN42</name>
    <dbReference type="NCBI Taxonomy" id="1160509"/>
    <lineage>
        <taxon>Eukaryota</taxon>
        <taxon>Fungi</taxon>
        <taxon>Dikarya</taxon>
        <taxon>Ascomycota</taxon>
        <taxon>Pezizomycotina</taxon>
        <taxon>Pezizomycetes</taxon>
        <taxon>Pezizales</taxon>
        <taxon>Ascobolaceae</taxon>
        <taxon>Ascobolus</taxon>
    </lineage>
</organism>
<dbReference type="InterPro" id="IPR023296">
    <property type="entry name" value="Glyco_hydro_beta-prop_sf"/>
</dbReference>
<evidence type="ECO:0000259" key="6">
    <source>
        <dbReference type="PROSITE" id="PS51175"/>
    </source>
</evidence>
<dbReference type="Gene3D" id="2.60.120.260">
    <property type="entry name" value="Galactose-binding domain-like"/>
    <property type="match status" value="1"/>
</dbReference>
<dbReference type="InterPro" id="IPR008979">
    <property type="entry name" value="Galactose-bd-like_sf"/>
</dbReference>
<proteinExistence type="inferred from homology"/>
<dbReference type="Gene3D" id="2.115.10.20">
    <property type="entry name" value="Glycosyl hydrolase domain, family 43"/>
    <property type="match status" value="1"/>
</dbReference>
<evidence type="ECO:0000256" key="5">
    <source>
        <dbReference type="SAM" id="SignalP"/>
    </source>
</evidence>
<feature type="chain" id="PRO_5018123967" evidence="5">
    <location>
        <begin position="17"/>
        <end position="462"/>
    </location>
</feature>
<reference evidence="7 8" key="1">
    <citation type="journal article" date="2018" name="Nat. Ecol. Evol.">
        <title>Pezizomycetes genomes reveal the molecular basis of ectomycorrhizal truffle lifestyle.</title>
        <authorList>
            <person name="Murat C."/>
            <person name="Payen T."/>
            <person name="Noel B."/>
            <person name="Kuo A."/>
            <person name="Morin E."/>
            <person name="Chen J."/>
            <person name="Kohler A."/>
            <person name="Krizsan K."/>
            <person name="Balestrini R."/>
            <person name="Da Silva C."/>
            <person name="Montanini B."/>
            <person name="Hainaut M."/>
            <person name="Levati E."/>
            <person name="Barry K.W."/>
            <person name="Belfiori B."/>
            <person name="Cichocki N."/>
            <person name="Clum A."/>
            <person name="Dockter R.B."/>
            <person name="Fauchery L."/>
            <person name="Guy J."/>
            <person name="Iotti M."/>
            <person name="Le Tacon F."/>
            <person name="Lindquist E.A."/>
            <person name="Lipzen A."/>
            <person name="Malagnac F."/>
            <person name="Mello A."/>
            <person name="Molinier V."/>
            <person name="Miyauchi S."/>
            <person name="Poulain J."/>
            <person name="Riccioni C."/>
            <person name="Rubini A."/>
            <person name="Sitrit Y."/>
            <person name="Splivallo R."/>
            <person name="Traeger S."/>
            <person name="Wang M."/>
            <person name="Zifcakova L."/>
            <person name="Wipf D."/>
            <person name="Zambonelli A."/>
            <person name="Paolocci F."/>
            <person name="Nowrousian M."/>
            <person name="Ottonello S."/>
            <person name="Baldrian P."/>
            <person name="Spatafora J.W."/>
            <person name="Henrissat B."/>
            <person name="Nagy L.G."/>
            <person name="Aury J.M."/>
            <person name="Wincker P."/>
            <person name="Grigoriev I.V."/>
            <person name="Bonfante P."/>
            <person name="Martin F.M."/>
        </authorList>
    </citation>
    <scope>NUCLEOTIDE SEQUENCE [LARGE SCALE GENOMIC DNA]</scope>
    <source>
        <strain evidence="7 8">RN42</strain>
    </source>
</reference>
<dbReference type="SUPFAM" id="SSF49785">
    <property type="entry name" value="Galactose-binding domain-like"/>
    <property type="match status" value="1"/>
</dbReference>
<evidence type="ECO:0000256" key="2">
    <source>
        <dbReference type="ARBA" id="ARBA00022801"/>
    </source>
</evidence>
<dbReference type="CDD" id="cd04081">
    <property type="entry name" value="CBM35_galactosidase-like"/>
    <property type="match status" value="1"/>
</dbReference>
<evidence type="ECO:0000313" key="7">
    <source>
        <dbReference type="EMBL" id="RPA83954.1"/>
    </source>
</evidence>
<dbReference type="AlphaFoldDB" id="A0A3N4IQU4"/>
<keyword evidence="3 4" id="KW-0326">Glycosidase</keyword>
<dbReference type="Proteomes" id="UP000275078">
    <property type="component" value="Unassembled WGS sequence"/>
</dbReference>
<evidence type="ECO:0000256" key="3">
    <source>
        <dbReference type="ARBA" id="ARBA00023295"/>
    </source>
</evidence>
<dbReference type="InterPro" id="IPR005084">
    <property type="entry name" value="CBM6"/>
</dbReference>
<dbReference type="InterPro" id="IPR006710">
    <property type="entry name" value="Glyco_hydro_43"/>
</dbReference>
<dbReference type="PANTHER" id="PTHR22925:SF3">
    <property type="entry name" value="GLYCOSYL HYDROLASE FAMILY PROTEIN 43"/>
    <property type="match status" value="1"/>
</dbReference>
<dbReference type="GO" id="GO:0005975">
    <property type="term" value="P:carbohydrate metabolic process"/>
    <property type="evidence" value="ECO:0007669"/>
    <property type="project" value="InterPro"/>
</dbReference>
<protein>
    <submittedName>
        <fullName evidence="7">Glycosyl hydrolase family 43 protein</fullName>
    </submittedName>
</protein>
<gene>
    <name evidence="7" type="ORF">BJ508DRAFT_46069</name>
</gene>
<keyword evidence="8" id="KW-1185">Reference proteome</keyword>
<dbReference type="SUPFAM" id="SSF75005">
    <property type="entry name" value="Arabinanase/levansucrase/invertase"/>
    <property type="match status" value="1"/>
</dbReference>
<feature type="signal peptide" evidence="5">
    <location>
        <begin position="1"/>
        <end position="16"/>
    </location>
</feature>
<dbReference type="PROSITE" id="PS51175">
    <property type="entry name" value="CBM6"/>
    <property type="match status" value="1"/>
</dbReference>
<evidence type="ECO:0000256" key="1">
    <source>
        <dbReference type="ARBA" id="ARBA00009865"/>
    </source>
</evidence>
<dbReference type="CDD" id="cd18821">
    <property type="entry name" value="GH43_Pc3Gal43A-like"/>
    <property type="match status" value="1"/>
</dbReference>
<evidence type="ECO:0000256" key="4">
    <source>
        <dbReference type="RuleBase" id="RU361187"/>
    </source>
</evidence>
<accession>A0A3N4IQU4</accession>
<comment type="similarity">
    <text evidence="1 4">Belongs to the glycosyl hydrolase 43 family.</text>
</comment>
<dbReference type="Pfam" id="PF04616">
    <property type="entry name" value="Glyco_hydro_43"/>
    <property type="match status" value="1"/>
</dbReference>
<dbReference type="GO" id="GO:0030246">
    <property type="term" value="F:carbohydrate binding"/>
    <property type="evidence" value="ECO:0007669"/>
    <property type="project" value="InterPro"/>
</dbReference>
<feature type="domain" description="CBM6" evidence="6">
    <location>
        <begin position="332"/>
        <end position="460"/>
    </location>
</feature>
<dbReference type="OrthoDB" id="9970295at2759"/>
<dbReference type="PANTHER" id="PTHR22925">
    <property type="entry name" value="GLYCOSYL HYDROLASE 43 FAMILY MEMBER"/>
    <property type="match status" value="1"/>
</dbReference>
<dbReference type="GO" id="GO:0004553">
    <property type="term" value="F:hydrolase activity, hydrolyzing O-glycosyl compounds"/>
    <property type="evidence" value="ECO:0007669"/>
    <property type="project" value="InterPro"/>
</dbReference>
<name>A0A3N4IQU4_ASCIM</name>
<dbReference type="EMBL" id="ML119661">
    <property type="protein sequence ID" value="RPA83954.1"/>
    <property type="molecule type" value="Genomic_DNA"/>
</dbReference>
<keyword evidence="2 4" id="KW-0378">Hydrolase</keyword>